<dbReference type="GO" id="GO:0031462">
    <property type="term" value="C:Cul2-RING ubiquitin ligase complex"/>
    <property type="evidence" value="ECO:0007669"/>
    <property type="project" value="TreeGrafter"/>
</dbReference>
<dbReference type="PANTHER" id="PTHR46575:SF1">
    <property type="entry name" value="AMYLOID PROTEIN-BINDING PROTEIN 2"/>
    <property type="match status" value="1"/>
</dbReference>
<dbReference type="PROSITE" id="PS50005">
    <property type="entry name" value="TPR"/>
    <property type="match status" value="1"/>
</dbReference>
<dbReference type="OrthoDB" id="7103806at2759"/>
<feature type="repeat" description="TPR" evidence="1">
    <location>
        <begin position="390"/>
        <end position="423"/>
    </location>
</feature>
<dbReference type="EMBL" id="CAJPVJ010015739">
    <property type="protein sequence ID" value="CAG2175936.1"/>
    <property type="molecule type" value="Genomic_DNA"/>
</dbReference>
<dbReference type="PANTHER" id="PTHR46575">
    <property type="entry name" value="AMYLOID PROTEIN-BINDING PROTEIN 2"/>
    <property type="match status" value="1"/>
</dbReference>
<keyword evidence="3" id="KW-1185">Reference proteome</keyword>
<evidence type="ECO:0000313" key="3">
    <source>
        <dbReference type="Proteomes" id="UP000728032"/>
    </source>
</evidence>
<dbReference type="GO" id="GO:0043161">
    <property type="term" value="P:proteasome-mediated ubiquitin-dependent protein catabolic process"/>
    <property type="evidence" value="ECO:0007669"/>
    <property type="project" value="TreeGrafter"/>
</dbReference>
<evidence type="ECO:0008006" key="4">
    <source>
        <dbReference type="Google" id="ProtNLM"/>
    </source>
</evidence>
<keyword evidence="1" id="KW-0802">TPR repeat</keyword>
<dbReference type="GO" id="GO:0006886">
    <property type="term" value="P:intracellular protein transport"/>
    <property type="evidence" value="ECO:0007669"/>
    <property type="project" value="InterPro"/>
</dbReference>
<reference evidence="2" key="1">
    <citation type="submission" date="2020-11" db="EMBL/GenBank/DDBJ databases">
        <authorList>
            <person name="Tran Van P."/>
        </authorList>
    </citation>
    <scope>NUCLEOTIDE SEQUENCE</scope>
</reference>
<accession>A0A7R9MGS5</accession>
<dbReference type="InterPro" id="IPR019734">
    <property type="entry name" value="TPR_rpt"/>
</dbReference>
<dbReference type="InterPro" id="IPR011990">
    <property type="entry name" value="TPR-like_helical_dom_sf"/>
</dbReference>
<dbReference type="GO" id="GO:1990756">
    <property type="term" value="F:ubiquitin-like ligase-substrate adaptor activity"/>
    <property type="evidence" value="ECO:0007669"/>
    <property type="project" value="TreeGrafter"/>
</dbReference>
<protein>
    <recommendedName>
        <fullName evidence="4">Amyloid protein-binding protein 2</fullName>
    </recommendedName>
</protein>
<gene>
    <name evidence="2" type="ORF">ONB1V03_LOCUS15370</name>
</gene>
<dbReference type="Pfam" id="PF13424">
    <property type="entry name" value="TPR_12"/>
    <property type="match status" value="1"/>
</dbReference>
<dbReference type="InterPro" id="IPR042476">
    <property type="entry name" value="APPBP2"/>
</dbReference>
<organism evidence="2">
    <name type="scientific">Oppiella nova</name>
    <dbReference type="NCBI Taxonomy" id="334625"/>
    <lineage>
        <taxon>Eukaryota</taxon>
        <taxon>Metazoa</taxon>
        <taxon>Ecdysozoa</taxon>
        <taxon>Arthropoda</taxon>
        <taxon>Chelicerata</taxon>
        <taxon>Arachnida</taxon>
        <taxon>Acari</taxon>
        <taxon>Acariformes</taxon>
        <taxon>Sarcoptiformes</taxon>
        <taxon>Oribatida</taxon>
        <taxon>Brachypylina</taxon>
        <taxon>Oppioidea</taxon>
        <taxon>Oppiidae</taxon>
        <taxon>Oppiella</taxon>
    </lineage>
</organism>
<dbReference type="SUPFAM" id="SSF48452">
    <property type="entry name" value="TPR-like"/>
    <property type="match status" value="2"/>
</dbReference>
<dbReference type="AlphaFoldDB" id="A0A7R9MGS5"/>
<proteinExistence type="predicted"/>
<dbReference type="SMART" id="SM00028">
    <property type="entry name" value="TPR"/>
    <property type="match status" value="3"/>
</dbReference>
<dbReference type="EMBL" id="OC930564">
    <property type="protein sequence ID" value="CAD7658750.1"/>
    <property type="molecule type" value="Genomic_DNA"/>
</dbReference>
<evidence type="ECO:0000313" key="2">
    <source>
        <dbReference type="EMBL" id="CAD7658750.1"/>
    </source>
</evidence>
<dbReference type="Proteomes" id="UP000728032">
    <property type="component" value="Unassembled WGS sequence"/>
</dbReference>
<sequence length="544" mass="63493">ELKEKRNSMHYMFQSLMDFDLQIGHKIVHKYKRLCEHNGHNTVADDRRLSSESVDKWTAVRFGLCFGTFLKESGWYELSKDVFTQAIQLYDTNELRTNENALRVVFECNWKLLSVLNSFCYFDAAMDQMRRIQDMIAEYDMRSHPDKCNLSQVYAEFAQLFFFQSYYTESYKWAIESIQHLSPITPILTVIDVYRQAAKTAVVKREFKRAETLINQAMILCKDTFDVTEDQNKYSIGVIHLKLADVFLDYGFYLLNVDLISHSVKLYEMALEIREYIFGMNDNSVTNLLIAITHEELGYASYVHEYSSGNFLNASFHANKAMSIVSQLVPDNHLLLASAKRVKALILEEIAIDHHDKEEEQRMLIQSRELHLSALDMARKAFGETNVQTAKHYGNLGRLYQSMKRYNDAETMHLKAIRIKEKLLGTDDYEVALSLGHLASLYNYDMHCYDKAEKLYLRSISIGIKLFGVGYSGLEYDYRGLCRVYSHLRNEERLHLYMNKLHNWKHLRDSITKSVRESPPIKDLHTMQRLSPQQIIALIELQSN</sequence>
<evidence type="ECO:0000256" key="1">
    <source>
        <dbReference type="PROSITE-ProRule" id="PRU00339"/>
    </source>
</evidence>
<feature type="non-terminal residue" evidence="2">
    <location>
        <position position="1"/>
    </location>
</feature>
<dbReference type="Gene3D" id="1.25.40.10">
    <property type="entry name" value="Tetratricopeptide repeat domain"/>
    <property type="match status" value="1"/>
</dbReference>
<name>A0A7R9MGS5_9ACAR</name>